<evidence type="ECO:0000256" key="5">
    <source>
        <dbReference type="ARBA" id="ARBA00023004"/>
    </source>
</evidence>
<organism evidence="7 8">
    <name type="scientific">Sulfobacillus thermotolerans</name>
    <dbReference type="NCBI Taxonomy" id="338644"/>
    <lineage>
        <taxon>Bacteria</taxon>
        <taxon>Bacillati</taxon>
        <taxon>Bacillota</taxon>
        <taxon>Clostridia</taxon>
        <taxon>Eubacteriales</taxon>
        <taxon>Clostridiales Family XVII. Incertae Sedis</taxon>
        <taxon>Sulfobacillus</taxon>
    </lineage>
</organism>
<evidence type="ECO:0000313" key="7">
    <source>
        <dbReference type="EMBL" id="AUW93213.1"/>
    </source>
</evidence>
<name>A0ABM6RPC5_9FIRM</name>
<evidence type="ECO:0008006" key="9">
    <source>
        <dbReference type="Google" id="ProtNLM"/>
    </source>
</evidence>
<dbReference type="EMBL" id="CP019454">
    <property type="protein sequence ID" value="AUW93213.1"/>
    <property type="molecule type" value="Genomic_DNA"/>
</dbReference>
<dbReference type="Gene3D" id="3.20.20.70">
    <property type="entry name" value="Aldolase class I"/>
    <property type="match status" value="1"/>
</dbReference>
<keyword evidence="5" id="KW-0408">Iron</keyword>
<evidence type="ECO:0000256" key="3">
    <source>
        <dbReference type="ARBA" id="ARBA00022691"/>
    </source>
</evidence>
<sequence length="280" mass="31634">MDTLLRYVVEPLLPPARPLNMVRVLRITTTRQCWMQCAFCDFSQYAPLVGHHTASPAISPDHIQQAVSAASYDLIKVRGGLTVWEPWSYFVQLVRHISSQSRAPIQAFSAVELMHFHRVEKIPLRDMLDELRWAGATSLGPGGGELLVDEWRETVAAHRLRSAEWLSIQQLAMESGLQSRAMLLVFHGITPELIQSHLHALQAIRDLSVIEIKPLRTASSPMAYWDPPHLLELLAVVQAIRTQWPHVDIVMNRTLLSEDALTLLHHHGVNHVYITAKEIG</sequence>
<dbReference type="InterPro" id="IPR058240">
    <property type="entry name" value="rSAM_sf"/>
</dbReference>
<evidence type="ECO:0000256" key="6">
    <source>
        <dbReference type="ARBA" id="ARBA00023014"/>
    </source>
</evidence>
<reference evidence="7 8" key="1">
    <citation type="journal article" date="2019" name="Sci. Rep.">
        <title>Sulfobacillus thermotolerans: new insights into resistance and metabolic capacities of acidophilic chemolithotrophs.</title>
        <authorList>
            <person name="Panyushkina A.E."/>
            <person name="Babenko V.V."/>
            <person name="Nikitina A.S."/>
            <person name="Selezneva O.V."/>
            <person name="Tsaplina I.A."/>
            <person name="Letarova M.A."/>
            <person name="Kostryukova E.S."/>
            <person name="Letarov A.V."/>
        </authorList>
    </citation>
    <scope>NUCLEOTIDE SEQUENCE [LARGE SCALE GENOMIC DNA]</scope>
    <source>
        <strain evidence="7 8">Kr1</strain>
    </source>
</reference>
<keyword evidence="3" id="KW-0949">S-adenosyl-L-methionine</keyword>
<evidence type="ECO:0000256" key="2">
    <source>
        <dbReference type="ARBA" id="ARBA00022485"/>
    </source>
</evidence>
<keyword evidence="8" id="KW-1185">Reference proteome</keyword>
<dbReference type="SUPFAM" id="SSF102114">
    <property type="entry name" value="Radical SAM enzymes"/>
    <property type="match status" value="1"/>
</dbReference>
<dbReference type="InterPro" id="IPR007197">
    <property type="entry name" value="rSAM"/>
</dbReference>
<dbReference type="PANTHER" id="PTHR43076">
    <property type="entry name" value="FO SYNTHASE (COFH)"/>
    <property type="match status" value="1"/>
</dbReference>
<keyword evidence="4" id="KW-0479">Metal-binding</keyword>
<protein>
    <recommendedName>
        <fullName evidence="9">Radical SAM core domain-containing protein</fullName>
    </recommendedName>
</protein>
<evidence type="ECO:0000256" key="1">
    <source>
        <dbReference type="ARBA" id="ARBA00001966"/>
    </source>
</evidence>
<dbReference type="InterPro" id="IPR013785">
    <property type="entry name" value="Aldolase_TIM"/>
</dbReference>
<evidence type="ECO:0000313" key="8">
    <source>
        <dbReference type="Proteomes" id="UP000325292"/>
    </source>
</evidence>
<comment type="cofactor">
    <cofactor evidence="1">
        <name>[4Fe-4S] cluster</name>
        <dbReference type="ChEBI" id="CHEBI:49883"/>
    </cofactor>
</comment>
<dbReference type="SFLD" id="SFLDS00029">
    <property type="entry name" value="Radical_SAM"/>
    <property type="match status" value="1"/>
</dbReference>
<keyword evidence="2" id="KW-0004">4Fe-4S</keyword>
<dbReference type="Proteomes" id="UP000325292">
    <property type="component" value="Chromosome"/>
</dbReference>
<dbReference type="InterPro" id="IPR034405">
    <property type="entry name" value="F420"/>
</dbReference>
<keyword evidence="6" id="KW-0411">Iron-sulfur</keyword>
<gene>
    <name evidence="7" type="ORF">BXT84_03965</name>
</gene>
<evidence type="ECO:0000256" key="4">
    <source>
        <dbReference type="ARBA" id="ARBA00022723"/>
    </source>
</evidence>
<dbReference type="PANTHER" id="PTHR43076:SF7">
    <property type="entry name" value="AMINODEOXYFUTALOSINE SYNTHASE"/>
    <property type="match status" value="1"/>
</dbReference>
<accession>A0ABM6RPC5</accession>
<proteinExistence type="predicted"/>